<dbReference type="EMBL" id="RIBY02000657">
    <property type="protein sequence ID" value="KAH9838962.1"/>
    <property type="molecule type" value="Genomic_DNA"/>
</dbReference>
<dbReference type="Proteomes" id="UP001138500">
    <property type="component" value="Unassembled WGS sequence"/>
</dbReference>
<organism evidence="2 3">
    <name type="scientific">Teratosphaeria destructans</name>
    <dbReference type="NCBI Taxonomy" id="418781"/>
    <lineage>
        <taxon>Eukaryota</taxon>
        <taxon>Fungi</taxon>
        <taxon>Dikarya</taxon>
        <taxon>Ascomycota</taxon>
        <taxon>Pezizomycotina</taxon>
        <taxon>Dothideomycetes</taxon>
        <taxon>Dothideomycetidae</taxon>
        <taxon>Mycosphaerellales</taxon>
        <taxon>Teratosphaeriaceae</taxon>
        <taxon>Teratosphaeria</taxon>
    </lineage>
</organism>
<accession>A0A9W7SXH5</accession>
<comment type="caution">
    <text evidence="2">The sequence shown here is derived from an EMBL/GenBank/DDBJ whole genome shotgun (WGS) entry which is preliminary data.</text>
</comment>
<name>A0A9W7SXH5_9PEZI</name>
<keyword evidence="1" id="KW-0812">Transmembrane</keyword>
<gene>
    <name evidence="2" type="ORF">Tdes44962_MAKER08125</name>
</gene>
<evidence type="ECO:0000313" key="3">
    <source>
        <dbReference type="Proteomes" id="UP001138500"/>
    </source>
</evidence>
<feature type="transmembrane region" description="Helical" evidence="1">
    <location>
        <begin position="20"/>
        <end position="38"/>
    </location>
</feature>
<keyword evidence="1" id="KW-1133">Transmembrane helix</keyword>
<evidence type="ECO:0000256" key="1">
    <source>
        <dbReference type="SAM" id="Phobius"/>
    </source>
</evidence>
<dbReference type="AlphaFoldDB" id="A0A9W7SXH5"/>
<proteinExistence type="predicted"/>
<keyword evidence="3" id="KW-1185">Reference proteome</keyword>
<reference evidence="2 3" key="1">
    <citation type="journal article" date="2018" name="IMA Fungus">
        <title>IMA Genome-F 10: Nine draft genome sequences of Claviceps purpurea s.lat., including C. arundinis, C. humidiphila, and C. cf. spartinae, pseudomolecules for the pitch canker pathogen Fusarium circinatum, draft genome of Davidsoniella eucalypti, Grosmannia galeiformis, Quambalaria eucalypti, and Teratosphaeria destructans.</title>
        <authorList>
            <person name="Wingfield B.D."/>
            <person name="Liu M."/>
            <person name="Nguyen H.D."/>
            <person name="Lane F.A."/>
            <person name="Morgan S.W."/>
            <person name="De Vos L."/>
            <person name="Wilken P.M."/>
            <person name="Duong T.A."/>
            <person name="Aylward J."/>
            <person name="Coetzee M.P."/>
            <person name="Dadej K."/>
            <person name="De Beer Z.W."/>
            <person name="Findlay W."/>
            <person name="Havenga M."/>
            <person name="Kolarik M."/>
            <person name="Menzies J.G."/>
            <person name="Naidoo K."/>
            <person name="Pochopski O."/>
            <person name="Shoukouhi P."/>
            <person name="Santana Q.C."/>
            <person name="Seifert K.A."/>
            <person name="Soal N."/>
            <person name="Steenkamp E.T."/>
            <person name="Tatham C.T."/>
            <person name="van der Nest M.A."/>
            <person name="Wingfield M.J."/>
        </authorList>
    </citation>
    <scope>NUCLEOTIDE SEQUENCE [LARGE SCALE GENOMIC DNA]</scope>
    <source>
        <strain evidence="2">CMW44962</strain>
    </source>
</reference>
<protein>
    <submittedName>
        <fullName evidence="2">Uncharacterized protein</fullName>
    </submittedName>
</protein>
<reference evidence="2 3" key="2">
    <citation type="journal article" date="2021" name="Curr. Genet.">
        <title>Genetic response to nitrogen starvation in the aggressive Eucalyptus foliar pathogen Teratosphaeria destructans.</title>
        <authorList>
            <person name="Havenga M."/>
            <person name="Wingfield B.D."/>
            <person name="Wingfield M.J."/>
            <person name="Dreyer L.L."/>
            <person name="Roets F."/>
            <person name="Aylward J."/>
        </authorList>
    </citation>
    <scope>NUCLEOTIDE SEQUENCE [LARGE SCALE GENOMIC DNA]</scope>
    <source>
        <strain evidence="2">CMW44962</strain>
    </source>
</reference>
<sequence>MGTLAVAQDIQEGLLVQSTVLVPGIMLTLPLSFPLLLFRLRGLPGLVAPPVRLVRPRRLRQLYPPLRSGARGLRKVFLGDGVGPQRGIWLREAQMGEPARNQVVKPKLGRRRLEMILTGHELRPGGVRGLGRRRGPVVRRAPDGGVVLGAVVLRSAANAARRRTRRTRQT</sequence>
<keyword evidence="1" id="KW-0472">Membrane</keyword>
<evidence type="ECO:0000313" key="2">
    <source>
        <dbReference type="EMBL" id="KAH9838962.1"/>
    </source>
</evidence>